<dbReference type="Proteomes" id="UP000027980">
    <property type="component" value="Chromosome"/>
</dbReference>
<dbReference type="CDD" id="cd04301">
    <property type="entry name" value="NAT_SF"/>
    <property type="match status" value="1"/>
</dbReference>
<evidence type="ECO:0000313" key="3">
    <source>
        <dbReference type="Proteomes" id="UP000027980"/>
    </source>
</evidence>
<dbReference type="InterPro" id="IPR000182">
    <property type="entry name" value="GNAT_dom"/>
</dbReference>
<protein>
    <recommendedName>
        <fullName evidence="1">N-acetyltransferase domain-containing protein</fullName>
    </recommendedName>
</protein>
<dbReference type="GeneID" id="34222089"/>
<dbReference type="Gene3D" id="3.40.630.30">
    <property type="match status" value="1"/>
</dbReference>
<organism evidence="2 3">
    <name type="scientific">Terribacillus saccharophilus</name>
    <dbReference type="NCBI Taxonomy" id="361277"/>
    <lineage>
        <taxon>Bacteria</taxon>
        <taxon>Bacillati</taxon>
        <taxon>Bacillota</taxon>
        <taxon>Bacilli</taxon>
        <taxon>Bacillales</taxon>
        <taxon>Bacillaceae</taxon>
        <taxon>Terribacillus</taxon>
    </lineage>
</organism>
<dbReference type="SUPFAM" id="SSF55729">
    <property type="entry name" value="Acyl-CoA N-acyltransferases (Nat)"/>
    <property type="match status" value="1"/>
</dbReference>
<evidence type="ECO:0000313" key="2">
    <source>
        <dbReference type="EMBL" id="AIF65699.1"/>
    </source>
</evidence>
<dbReference type="PROSITE" id="PS51186">
    <property type="entry name" value="GNAT"/>
    <property type="match status" value="1"/>
</dbReference>
<reference evidence="2 3" key="1">
    <citation type="submission" date="2014-07" db="EMBL/GenBank/DDBJ databases">
        <title>Complete genome sequence of a moderately halophilic bacterium Terribacillus aidingensis MP602, isolated from Cryptomeria fortunei in Tianmu mountain in China.</title>
        <authorList>
            <person name="Wang Y."/>
            <person name="Lu P."/>
            <person name="Zhang L."/>
        </authorList>
    </citation>
    <scope>NUCLEOTIDE SEQUENCE [LARGE SCALE GENOMIC DNA]</scope>
    <source>
        <strain evidence="2 3">MP602</strain>
    </source>
</reference>
<gene>
    <name evidence="2" type="ORF">GZ22_02915</name>
</gene>
<dbReference type="KEGG" id="tap:GZ22_02915"/>
<dbReference type="Pfam" id="PF00583">
    <property type="entry name" value="Acetyltransf_1"/>
    <property type="match status" value="1"/>
</dbReference>
<dbReference type="RefSeq" id="WP_038558481.1">
    <property type="nucleotide sequence ID" value="NZ_CP008876.1"/>
</dbReference>
<feature type="domain" description="N-acetyltransferase" evidence="1">
    <location>
        <begin position="1"/>
        <end position="149"/>
    </location>
</feature>
<dbReference type="OrthoDB" id="87299at2"/>
<sequence>MQDFNTIYELMENAFPLEEYRSYTEQKALLEREDYHIHVYENQGKIAAFCAIYNLPELAFIEHIAVNEDFRGQGMGSKIMKEVITSSDKPIILEVEPPDGEENAARRVRFYEKLGFQLHDWPYEQPPLRQGEAPLPLKLMSYPHAYDIEAFGRVKDTILQNVYGI</sequence>
<dbReference type="GO" id="GO:0016747">
    <property type="term" value="F:acyltransferase activity, transferring groups other than amino-acyl groups"/>
    <property type="evidence" value="ECO:0007669"/>
    <property type="project" value="InterPro"/>
</dbReference>
<dbReference type="EMBL" id="CP008876">
    <property type="protein sequence ID" value="AIF65699.1"/>
    <property type="molecule type" value="Genomic_DNA"/>
</dbReference>
<accession>A0A075LH01</accession>
<name>A0A075LH01_9BACI</name>
<dbReference type="InterPro" id="IPR016181">
    <property type="entry name" value="Acyl_CoA_acyltransferase"/>
</dbReference>
<evidence type="ECO:0000259" key="1">
    <source>
        <dbReference type="PROSITE" id="PS51186"/>
    </source>
</evidence>
<dbReference type="AlphaFoldDB" id="A0A075LH01"/>
<dbReference type="HOGENOM" id="CLU_105077_1_2_9"/>
<proteinExistence type="predicted"/>